<evidence type="ECO:0000313" key="1">
    <source>
        <dbReference type="EMBL" id="UNK06150.2"/>
    </source>
</evidence>
<sequence length="130" mass="14538">MSVLFDEALDALKEVRVLADDESRKVMDQFVSSFPIRTSGSGGIDWNKVEKKVLLSCIEEISNQINLTLSDSCFVIWNDAAHPIIETTVGSIVKVFDDVTAVSFDTWIFIPKNNNVIESTPSSLRMTTFF</sequence>
<proteinExistence type="predicted"/>
<evidence type="ECO:0000313" key="2">
    <source>
        <dbReference type="Proteomes" id="UP000829560"/>
    </source>
</evidence>
<dbReference type="CDD" id="cd20693">
    <property type="entry name" value="CdiI_EcoliA0-like"/>
    <property type="match status" value="1"/>
</dbReference>
<dbReference type="EMBL" id="CP093310">
    <property type="protein sequence ID" value="UNK06150.2"/>
    <property type="molecule type" value="Genomic_DNA"/>
</dbReference>
<dbReference type="AlphaFoldDB" id="A0AAT9PG60"/>
<dbReference type="KEGG" id="prae:MN210_05855"/>
<reference evidence="1" key="1">
    <citation type="submission" date="2024-03" db="EMBL/GenBank/DDBJ databases">
        <title>Psychrobacter raelis sp. nov. isolated from a dog with peritonitis.</title>
        <authorList>
            <person name="Schiavone A."/>
            <person name="Manzulli V."/>
            <person name="Camarda A."/>
            <person name="Cafiero M.A."/>
            <person name="Vasco I."/>
            <person name="Marino L."/>
            <person name="Pennuzzi G."/>
            <person name="Serrecchia L."/>
            <person name="Galante D."/>
            <person name="Pugliese N."/>
        </authorList>
    </citation>
    <scope>NUCLEOTIDE SEQUENCE</scope>
    <source>
        <strain evidence="1">PraFG1</strain>
    </source>
</reference>
<dbReference type="Proteomes" id="UP000829560">
    <property type="component" value="Chromosome"/>
</dbReference>
<organism evidence="1 2">
    <name type="scientific">Psychrobacter raelei</name>
    <dbReference type="NCBI Taxonomy" id="2565531"/>
    <lineage>
        <taxon>Bacteria</taxon>
        <taxon>Pseudomonadati</taxon>
        <taxon>Pseudomonadota</taxon>
        <taxon>Gammaproteobacteria</taxon>
        <taxon>Moraxellales</taxon>
        <taxon>Moraxellaceae</taxon>
        <taxon>Psychrobacter</taxon>
    </lineage>
</organism>
<accession>A0AAT9PG60</accession>
<dbReference type="Pfam" id="PF24172">
    <property type="entry name" value="CdiI_ImmP"/>
    <property type="match status" value="1"/>
</dbReference>
<gene>
    <name evidence="1" type="ORF">MN210_05855</name>
</gene>
<name>A0AAT9PG60_9GAMM</name>
<keyword evidence="2" id="KW-1185">Reference proteome</keyword>
<protein>
    <submittedName>
        <fullName evidence="1">Uncharacterized protein</fullName>
    </submittedName>
</protein>
<dbReference type="RefSeq" id="WP_338412652.1">
    <property type="nucleotide sequence ID" value="NZ_CP093310.2"/>
</dbReference>
<dbReference type="InterPro" id="IPR049585">
    <property type="entry name" value="CdiI_EcoliA0-like"/>
</dbReference>